<dbReference type="InterPro" id="IPR010516">
    <property type="entry name" value="SAP18"/>
</dbReference>
<proteinExistence type="inferred from homology"/>
<evidence type="ECO:0000256" key="2">
    <source>
        <dbReference type="SAM" id="MobiDB-lite"/>
    </source>
</evidence>
<comment type="similarity">
    <text evidence="1">Belongs to the SAP18 family.</text>
</comment>
<dbReference type="STRING" id="34475.A0A4Y9Z012"/>
<dbReference type="Proteomes" id="UP000298390">
    <property type="component" value="Unassembled WGS sequence"/>
</dbReference>
<dbReference type="PANTHER" id="PTHR13082">
    <property type="entry name" value="SAP18"/>
    <property type="match status" value="1"/>
</dbReference>
<dbReference type="Gene3D" id="3.10.20.550">
    <property type="entry name" value="ASAP complex, SAP18 subunit"/>
    <property type="match status" value="1"/>
</dbReference>
<accession>A0A4Y9Z012</accession>
<sequence>MKHIRDHTTNVLDPGAEVVEVDENKECQRRQTTGVDLVVPLTAGVLTPNRIPGPGKVNYVSCSRWALGLGAQTLNPPNVSSIVLLVFACAMDETTPSGRPIIDREKTAPFLIRTFIKVGGFHRVAQFEDGPIPTADEQQIFTWKDATLREVLTTVRATAPASPEIRHPLARYSFRTLYADSATRGRLNQKELGIVYSRDILGEPGSLTSTAPRLLTDDDVPPGNDERTLDELRFVPGDYLCVAVLLPKNATVAAPGGELAIKGSAAPGTNGPTSNGWKSGNRTDGGWGGGASSTAGPPGGLGRGGGHWRGGSDAPPAGSRGRGGREIRRLLRGGTHGVIVEIGEVVQGQGVHQDVGEDMTEVCYILLCFSQLLLFSAALLCSVTSHVEQSSPFA</sequence>
<dbReference type="PANTHER" id="PTHR13082:SF0">
    <property type="entry name" value="HISTONE DEACETYLASE COMPLEX SUBUNIT SAP18"/>
    <property type="match status" value="1"/>
</dbReference>
<protein>
    <submittedName>
        <fullName evidence="3">Uncharacterized protein</fullName>
    </submittedName>
</protein>
<dbReference type="InterPro" id="IPR042534">
    <property type="entry name" value="SAP18_sf"/>
</dbReference>
<evidence type="ECO:0000256" key="1">
    <source>
        <dbReference type="ARBA" id="ARBA00009143"/>
    </source>
</evidence>
<reference evidence="3 4" key="1">
    <citation type="submission" date="2019-01" db="EMBL/GenBank/DDBJ databases">
        <title>Genome sequencing of the rare red list fungi Fomitopsis rosea.</title>
        <authorList>
            <person name="Buettner E."/>
            <person name="Kellner H."/>
        </authorList>
    </citation>
    <scope>NUCLEOTIDE SEQUENCE [LARGE SCALE GENOMIC DNA]</scope>
    <source>
        <strain evidence="3 4">DSM 105464</strain>
    </source>
</reference>
<evidence type="ECO:0000313" key="3">
    <source>
        <dbReference type="EMBL" id="TFY68166.1"/>
    </source>
</evidence>
<dbReference type="EMBL" id="SEKV01000036">
    <property type="protein sequence ID" value="TFY68166.1"/>
    <property type="molecule type" value="Genomic_DNA"/>
</dbReference>
<comment type="caution">
    <text evidence="3">The sequence shown here is derived from an EMBL/GenBank/DDBJ whole genome shotgun (WGS) entry which is preliminary data.</text>
</comment>
<name>A0A4Y9Z012_9APHY</name>
<dbReference type="AlphaFoldDB" id="A0A4Y9Z012"/>
<organism evidence="3 4">
    <name type="scientific">Rhodofomes roseus</name>
    <dbReference type="NCBI Taxonomy" id="34475"/>
    <lineage>
        <taxon>Eukaryota</taxon>
        <taxon>Fungi</taxon>
        <taxon>Dikarya</taxon>
        <taxon>Basidiomycota</taxon>
        <taxon>Agaricomycotina</taxon>
        <taxon>Agaricomycetes</taxon>
        <taxon>Polyporales</taxon>
        <taxon>Rhodofomes</taxon>
    </lineage>
</organism>
<dbReference type="Pfam" id="PF06487">
    <property type="entry name" value="SAP18"/>
    <property type="match status" value="1"/>
</dbReference>
<dbReference type="GO" id="GO:0005634">
    <property type="term" value="C:nucleus"/>
    <property type="evidence" value="ECO:0007669"/>
    <property type="project" value="TreeGrafter"/>
</dbReference>
<feature type="compositionally biased region" description="Gly residues" evidence="2">
    <location>
        <begin position="283"/>
        <end position="309"/>
    </location>
</feature>
<evidence type="ECO:0000313" key="4">
    <source>
        <dbReference type="Proteomes" id="UP000298390"/>
    </source>
</evidence>
<gene>
    <name evidence="3" type="ORF">EVJ58_g1176</name>
</gene>
<feature type="compositionally biased region" description="Polar residues" evidence="2">
    <location>
        <begin position="270"/>
        <end position="282"/>
    </location>
</feature>
<feature type="region of interest" description="Disordered" evidence="2">
    <location>
        <begin position="261"/>
        <end position="324"/>
    </location>
</feature>